<evidence type="ECO:0000313" key="1">
    <source>
        <dbReference type="EMBL" id="HGU52505.1"/>
    </source>
</evidence>
<protein>
    <submittedName>
        <fullName evidence="1">Uncharacterized protein</fullName>
    </submittedName>
</protein>
<proteinExistence type="predicted"/>
<reference evidence="1" key="1">
    <citation type="journal article" date="2020" name="mSystems">
        <title>Genome- and Community-Level Interaction Insights into Carbon Utilization and Element Cycling Functions of Hydrothermarchaeota in Hydrothermal Sediment.</title>
        <authorList>
            <person name="Zhou Z."/>
            <person name="Liu Y."/>
            <person name="Xu W."/>
            <person name="Pan J."/>
            <person name="Luo Z.H."/>
            <person name="Li M."/>
        </authorList>
    </citation>
    <scope>NUCLEOTIDE SEQUENCE [LARGE SCALE GENOMIC DNA]</scope>
    <source>
        <strain evidence="1">SpSt-61</strain>
    </source>
</reference>
<gene>
    <name evidence="1" type="ORF">ENT78_03130</name>
</gene>
<name>A0A7V4KCL6_FERPE</name>
<accession>A0A7V4KCL6</accession>
<dbReference type="EMBL" id="DSZZ01000144">
    <property type="protein sequence ID" value="HGU52505.1"/>
    <property type="molecule type" value="Genomic_DNA"/>
</dbReference>
<sequence length="308" mass="34624">MKNTLLVSSADTETTVDLEGYVVYRLEDSSLILANDETAIMFKNSGLSSKYVGKKIQLKSVKAVYKNQTFYLEKTNSTEAFIDLSGKTPPQAKNLNSSGELPTPGEKEKFALMNGFYSTVHGTIKFDSDSGKYFVTYSIATKNQVFEISDEQSINLINQFNVDKPITVDAEATLTGYLFYETNSWKFRVSNAEIEILAPDVNVGIEIPGYVLPVEQATVTYYQSERKLLVEYTYTLLDVVFMIYKELNNPSNENEKVYELIGEATSTVFEKTEFDLEGVSGIGIRVVSVDKTKESELFVVPREKFIVK</sequence>
<comment type="caution">
    <text evidence="1">The sequence shown here is derived from an EMBL/GenBank/DDBJ whole genome shotgun (WGS) entry which is preliminary data.</text>
</comment>
<dbReference type="AlphaFoldDB" id="A0A7V4KCL6"/>
<organism evidence="1">
    <name type="scientific">Fervidobacterium pennivorans</name>
    <dbReference type="NCBI Taxonomy" id="93466"/>
    <lineage>
        <taxon>Bacteria</taxon>
        <taxon>Thermotogati</taxon>
        <taxon>Thermotogota</taxon>
        <taxon>Thermotogae</taxon>
        <taxon>Thermotogales</taxon>
        <taxon>Fervidobacteriaceae</taxon>
        <taxon>Fervidobacterium</taxon>
    </lineage>
</organism>